<comment type="function">
    <text evidence="6">Gustatory receptor which mediates acceptance or avoidance behavior, depending on its substrates.</text>
</comment>
<feature type="transmembrane region" description="Helical" evidence="6">
    <location>
        <begin position="292"/>
        <end position="313"/>
    </location>
</feature>
<dbReference type="GO" id="GO:0050909">
    <property type="term" value="P:sensory perception of taste"/>
    <property type="evidence" value="ECO:0007669"/>
    <property type="project" value="InterPro"/>
</dbReference>
<feature type="transmembrane region" description="Helical" evidence="6">
    <location>
        <begin position="30"/>
        <end position="49"/>
    </location>
</feature>
<keyword evidence="5 6" id="KW-0472">Membrane</keyword>
<sequence length="374" mass="43297">MATESCPILLFFQILALFHAKTTSRETRIFLTIFYTILAIFTLTIALVYKEMIFDVRTTLGAILDIIQLALPIATELIALTESFRKRPILGRIWQKFSEIQEHLEAIPGYSGDIFAKIHRRFLIKFLLFNGGATFIEIFILIRLREDYPWLRHRSAAFLPSLFSRSLIFLYILHVDILGGLSKQITEILQEISKGQKILPEDRKTIKICWKIHRELWLCETFLRKVFALSILGIIASYSILLTVDFYWNFKAFFRASTNYVLESSLCSTPFLLTLLPLVFTGEACKKRQKRIFVEILAIAPKSATMASFGLFLRNFTLSGLHRSTGIGAWEFLNVDLRLLSEIFQTIGIYLTIFIQFEITYYTMYSSSYVYVSQ</sequence>
<dbReference type="InterPro" id="IPR013604">
    <property type="entry name" value="7TM_chemorcpt"/>
</dbReference>
<dbReference type="GO" id="GO:0005886">
    <property type="term" value="C:plasma membrane"/>
    <property type="evidence" value="ECO:0007669"/>
    <property type="project" value="UniProtKB-SubCell"/>
</dbReference>
<evidence type="ECO:0000313" key="8">
    <source>
        <dbReference type="Proteomes" id="UP000092461"/>
    </source>
</evidence>
<evidence type="ECO:0000256" key="3">
    <source>
        <dbReference type="ARBA" id="ARBA00022692"/>
    </source>
</evidence>
<evidence type="ECO:0000256" key="5">
    <source>
        <dbReference type="ARBA" id="ARBA00023136"/>
    </source>
</evidence>
<evidence type="ECO:0000256" key="2">
    <source>
        <dbReference type="ARBA" id="ARBA00022475"/>
    </source>
</evidence>
<dbReference type="Pfam" id="PF08395">
    <property type="entry name" value="7tm_7"/>
    <property type="match status" value="1"/>
</dbReference>
<comment type="similarity">
    <text evidence="6">Belongs to the insect chemoreceptor superfamily. Gustatory receptor (GR) family.</text>
</comment>
<dbReference type="EnsemblMetazoa" id="LLOJ010933-RA">
    <property type="protein sequence ID" value="LLOJ010933-PA"/>
    <property type="gene ID" value="LLOJ010933"/>
</dbReference>
<feature type="transmembrane region" description="Helical" evidence="6">
    <location>
        <begin position="162"/>
        <end position="181"/>
    </location>
</feature>
<dbReference type="EMBL" id="AJWK01027275">
    <property type="status" value="NOT_ANNOTATED_CDS"/>
    <property type="molecule type" value="Genomic_DNA"/>
</dbReference>
<protein>
    <recommendedName>
        <fullName evidence="6">Gustatory receptor</fullName>
    </recommendedName>
</protein>
<keyword evidence="6" id="KW-0807">Transducer</keyword>
<keyword evidence="8" id="KW-1185">Reference proteome</keyword>
<name>A0A3F2ZDF4_LUTLO</name>
<accession>A0A3F2ZDF4</accession>
<evidence type="ECO:0000256" key="1">
    <source>
        <dbReference type="ARBA" id="ARBA00004651"/>
    </source>
</evidence>
<feature type="transmembrane region" description="Helical" evidence="6">
    <location>
        <begin position="260"/>
        <end position="280"/>
    </location>
</feature>
<feature type="transmembrane region" description="Helical" evidence="6">
    <location>
        <begin position="226"/>
        <end position="248"/>
    </location>
</feature>
<organism evidence="7 8">
    <name type="scientific">Lutzomyia longipalpis</name>
    <name type="common">Sand fly</name>
    <dbReference type="NCBI Taxonomy" id="7200"/>
    <lineage>
        <taxon>Eukaryota</taxon>
        <taxon>Metazoa</taxon>
        <taxon>Ecdysozoa</taxon>
        <taxon>Arthropoda</taxon>
        <taxon>Hexapoda</taxon>
        <taxon>Insecta</taxon>
        <taxon>Pterygota</taxon>
        <taxon>Neoptera</taxon>
        <taxon>Endopterygota</taxon>
        <taxon>Diptera</taxon>
        <taxon>Nematocera</taxon>
        <taxon>Psychodoidea</taxon>
        <taxon>Psychodidae</taxon>
        <taxon>Lutzomyia</taxon>
        <taxon>Lutzomyia</taxon>
    </lineage>
</organism>
<keyword evidence="2 6" id="KW-1003">Cell membrane</keyword>
<dbReference type="AlphaFoldDB" id="A0A3F2ZDF4"/>
<keyword evidence="4 6" id="KW-1133">Transmembrane helix</keyword>
<keyword evidence="6" id="KW-0675">Receptor</keyword>
<reference evidence="7" key="1">
    <citation type="submission" date="2020-05" db="UniProtKB">
        <authorList>
            <consortium name="EnsemblMetazoa"/>
        </authorList>
    </citation>
    <scope>IDENTIFICATION</scope>
    <source>
        <strain evidence="7">Jacobina</strain>
    </source>
</reference>
<keyword evidence="3 6" id="KW-0812">Transmembrane</keyword>
<dbReference type="GO" id="GO:0007165">
    <property type="term" value="P:signal transduction"/>
    <property type="evidence" value="ECO:0007669"/>
    <property type="project" value="UniProtKB-KW"/>
</dbReference>
<dbReference type="Proteomes" id="UP000092461">
    <property type="component" value="Unassembled WGS sequence"/>
</dbReference>
<comment type="subcellular location">
    <subcellularLocation>
        <location evidence="1 6">Cell membrane</location>
        <topology evidence="1 6">Multi-pass membrane protein</topology>
    </subcellularLocation>
</comment>
<evidence type="ECO:0000256" key="6">
    <source>
        <dbReference type="RuleBase" id="RU363108"/>
    </source>
</evidence>
<feature type="transmembrane region" description="Helical" evidence="6">
    <location>
        <begin position="122"/>
        <end position="142"/>
    </location>
</feature>
<evidence type="ECO:0000256" key="4">
    <source>
        <dbReference type="ARBA" id="ARBA00022989"/>
    </source>
</evidence>
<dbReference type="VEuPathDB" id="VectorBase:LLONM1_006695"/>
<proteinExistence type="inferred from homology"/>
<feature type="transmembrane region" description="Helical" evidence="6">
    <location>
        <begin position="343"/>
        <end position="364"/>
    </location>
</feature>
<evidence type="ECO:0000313" key="7">
    <source>
        <dbReference type="EnsemblMetazoa" id="LLOJ010933-PA"/>
    </source>
</evidence>
<dbReference type="VEuPathDB" id="VectorBase:LLOJ010933"/>